<feature type="domain" description="BFD-like [2Fe-2S]-binding" evidence="20">
    <location>
        <begin position="443"/>
        <end position="489"/>
    </location>
</feature>
<dbReference type="InterPro" id="IPR036136">
    <property type="entry name" value="Nit/Sulf_reduc_fer-like_dom_sf"/>
</dbReference>
<keyword evidence="8 17" id="KW-0285">Flavoprotein</keyword>
<organism evidence="23 24">
    <name type="scientific">Sphingobium rhizovicinum</name>
    <dbReference type="NCBI Taxonomy" id="432308"/>
    <lineage>
        <taxon>Bacteria</taxon>
        <taxon>Pseudomonadati</taxon>
        <taxon>Pseudomonadota</taxon>
        <taxon>Alphaproteobacteria</taxon>
        <taxon>Sphingomonadales</taxon>
        <taxon>Sphingomonadaceae</taxon>
        <taxon>Sphingobium</taxon>
    </lineage>
</organism>
<comment type="caution">
    <text evidence="23">The sequence shown here is derived from an EMBL/GenBank/DDBJ whole genome shotgun (WGS) entry which is preliminary data.</text>
</comment>
<dbReference type="PROSITE" id="PS00365">
    <property type="entry name" value="NIR_SIR"/>
    <property type="match status" value="1"/>
</dbReference>
<evidence type="ECO:0000313" key="23">
    <source>
        <dbReference type="EMBL" id="MFC3440681.1"/>
    </source>
</evidence>
<evidence type="ECO:0000256" key="5">
    <source>
        <dbReference type="ARBA" id="ARBA00010429"/>
    </source>
</evidence>
<dbReference type="InterPro" id="IPR041854">
    <property type="entry name" value="BFD-like_2Fe2S-bd_dom_sf"/>
</dbReference>
<dbReference type="Gene3D" id="3.50.50.60">
    <property type="entry name" value="FAD/NAD(P)-binding domain"/>
    <property type="match status" value="2"/>
</dbReference>
<dbReference type="InterPro" id="IPR036188">
    <property type="entry name" value="FAD/NAD-bd_sf"/>
</dbReference>
<evidence type="ECO:0000256" key="1">
    <source>
        <dbReference type="ARBA" id="ARBA00001929"/>
    </source>
</evidence>
<dbReference type="InterPro" id="IPR052034">
    <property type="entry name" value="NasD-like"/>
</dbReference>
<evidence type="ECO:0000259" key="18">
    <source>
        <dbReference type="Pfam" id="PF01077"/>
    </source>
</evidence>
<protein>
    <submittedName>
        <fullName evidence="23">Nitrite reductase large subunit NirB</fullName>
    </submittedName>
</protein>
<evidence type="ECO:0000313" key="24">
    <source>
        <dbReference type="Proteomes" id="UP001595681"/>
    </source>
</evidence>
<dbReference type="Pfam" id="PF07992">
    <property type="entry name" value="Pyr_redox_2"/>
    <property type="match status" value="1"/>
</dbReference>
<dbReference type="PANTHER" id="PTHR43809">
    <property type="entry name" value="NITRITE REDUCTASE (NADH) LARGE SUBUNIT"/>
    <property type="match status" value="1"/>
</dbReference>
<dbReference type="InterPro" id="IPR041575">
    <property type="entry name" value="Rubredoxin_C"/>
</dbReference>
<dbReference type="Pfam" id="PF04324">
    <property type="entry name" value="Fer2_BFD"/>
    <property type="match status" value="2"/>
</dbReference>
<dbReference type="NCBIfam" id="TIGR02374">
    <property type="entry name" value="nitri_red_nirB"/>
    <property type="match status" value="1"/>
</dbReference>
<evidence type="ECO:0000256" key="12">
    <source>
        <dbReference type="ARBA" id="ARBA00023002"/>
    </source>
</evidence>
<feature type="domain" description="NADH-rubredoxin oxidoreductase C-terminal" evidence="22">
    <location>
        <begin position="338"/>
        <end position="405"/>
    </location>
</feature>
<dbReference type="Gene3D" id="1.10.10.1100">
    <property type="entry name" value="BFD-like [2Fe-2S]-binding domain"/>
    <property type="match status" value="1"/>
</dbReference>
<dbReference type="PIRSF" id="PIRSF037149">
    <property type="entry name" value="NirB"/>
    <property type="match status" value="1"/>
</dbReference>
<keyword evidence="9" id="KW-0001">2Fe-2S</keyword>
<evidence type="ECO:0000259" key="21">
    <source>
        <dbReference type="Pfam" id="PF07992"/>
    </source>
</evidence>
<comment type="cofactor">
    <cofactor evidence="3 17">
        <name>FAD</name>
        <dbReference type="ChEBI" id="CHEBI:57692"/>
    </cofactor>
</comment>
<dbReference type="Gene3D" id="3.30.413.10">
    <property type="entry name" value="Sulfite Reductase Hemoprotein, domain 1"/>
    <property type="match status" value="1"/>
</dbReference>
<comment type="cofactor">
    <cofactor evidence="1">
        <name>siroheme</name>
        <dbReference type="ChEBI" id="CHEBI:60052"/>
    </cofactor>
</comment>
<dbReference type="SUPFAM" id="SSF56014">
    <property type="entry name" value="Nitrite and sulphite reductase 4Fe-4S domain-like"/>
    <property type="match status" value="1"/>
</dbReference>
<dbReference type="Gene3D" id="3.30.390.30">
    <property type="match status" value="1"/>
</dbReference>
<proteinExistence type="inferred from homology"/>
<dbReference type="PRINTS" id="PR00411">
    <property type="entry name" value="PNDRDTASEI"/>
</dbReference>
<comment type="cofactor">
    <cofactor evidence="2">
        <name>[4Fe-4S] cluster</name>
        <dbReference type="ChEBI" id="CHEBI:49883"/>
    </cofactor>
</comment>
<evidence type="ECO:0000256" key="3">
    <source>
        <dbReference type="ARBA" id="ARBA00001974"/>
    </source>
</evidence>
<dbReference type="InterPro" id="IPR006066">
    <property type="entry name" value="NO2/SO3_Rdtase_FeS/sirohaem_BS"/>
</dbReference>
<evidence type="ECO:0000256" key="16">
    <source>
        <dbReference type="ARBA" id="ARBA00034078"/>
    </source>
</evidence>
<evidence type="ECO:0000256" key="14">
    <source>
        <dbReference type="ARBA" id="ARBA00023014"/>
    </source>
</evidence>
<dbReference type="SUPFAM" id="SSF55124">
    <property type="entry name" value="Nitrite/Sulfite reductase N-terminal domain-like"/>
    <property type="match status" value="1"/>
</dbReference>
<evidence type="ECO:0000256" key="17">
    <source>
        <dbReference type="PIRNR" id="PIRNR037149"/>
    </source>
</evidence>
<comment type="pathway">
    <text evidence="4">Nitrogen metabolism; nitrate reduction (assimilation).</text>
</comment>
<name>A0ABV7NEX4_9SPHN</name>
<keyword evidence="14" id="KW-0411">Iron-sulfur</keyword>
<dbReference type="InterPro" id="IPR007419">
    <property type="entry name" value="BFD-like_2Fe2S-bd_dom"/>
</dbReference>
<dbReference type="SUPFAM" id="SSF51905">
    <property type="entry name" value="FAD/NAD(P)-binding domain"/>
    <property type="match status" value="2"/>
</dbReference>
<keyword evidence="12" id="KW-0560">Oxidoreductase</keyword>
<reference evidence="24" key="1">
    <citation type="journal article" date="2019" name="Int. J. Syst. Evol. Microbiol.">
        <title>The Global Catalogue of Microorganisms (GCM) 10K type strain sequencing project: providing services to taxonomists for standard genome sequencing and annotation.</title>
        <authorList>
            <consortium name="The Broad Institute Genomics Platform"/>
            <consortium name="The Broad Institute Genome Sequencing Center for Infectious Disease"/>
            <person name="Wu L."/>
            <person name="Ma J."/>
        </authorList>
    </citation>
    <scope>NUCLEOTIDE SEQUENCE [LARGE SCALE GENOMIC DNA]</scope>
    <source>
        <strain evidence="24">CCM 7491</strain>
    </source>
</reference>
<dbReference type="CDD" id="cd19944">
    <property type="entry name" value="NirB_Fer2_BFD-like_2"/>
    <property type="match status" value="1"/>
</dbReference>
<dbReference type="InterPro" id="IPR017121">
    <property type="entry name" value="Nitrite_Rdtase_lsu"/>
</dbReference>
<dbReference type="EMBL" id="JBHRVU010000004">
    <property type="protein sequence ID" value="MFC3440681.1"/>
    <property type="molecule type" value="Genomic_DNA"/>
</dbReference>
<keyword evidence="15 17" id="KW-0534">Nitrate assimilation</keyword>
<evidence type="ECO:0000256" key="15">
    <source>
        <dbReference type="ARBA" id="ARBA00023063"/>
    </source>
</evidence>
<gene>
    <name evidence="23" type="primary">nirB</name>
    <name evidence="23" type="ORF">ACFOKF_05620</name>
</gene>
<keyword evidence="7" id="KW-0349">Heme</keyword>
<keyword evidence="24" id="KW-1185">Reference proteome</keyword>
<feature type="domain" description="Nitrite/sulphite reductase 4Fe-4S" evidence="18">
    <location>
        <begin position="652"/>
        <end position="791"/>
    </location>
</feature>
<keyword evidence="6" id="KW-0004">4Fe-4S</keyword>
<dbReference type="InterPro" id="IPR012744">
    <property type="entry name" value="Nitri_red_NirB"/>
</dbReference>
<dbReference type="PANTHER" id="PTHR43809:SF1">
    <property type="entry name" value="NITRITE REDUCTASE (NADH) LARGE SUBUNIT"/>
    <property type="match status" value="1"/>
</dbReference>
<evidence type="ECO:0000256" key="11">
    <source>
        <dbReference type="ARBA" id="ARBA00022827"/>
    </source>
</evidence>
<dbReference type="Pfam" id="PF01077">
    <property type="entry name" value="NIR_SIR"/>
    <property type="match status" value="1"/>
</dbReference>
<dbReference type="PRINTS" id="PR00368">
    <property type="entry name" value="FADPNR"/>
</dbReference>
<evidence type="ECO:0000259" key="19">
    <source>
        <dbReference type="Pfam" id="PF03460"/>
    </source>
</evidence>
<dbReference type="InterPro" id="IPR006067">
    <property type="entry name" value="NO2/SO3_Rdtase_4Fe4S_dom"/>
</dbReference>
<dbReference type="InterPro" id="IPR045854">
    <property type="entry name" value="NO2/SO3_Rdtase_4Fe4S_sf"/>
</dbReference>
<evidence type="ECO:0000256" key="4">
    <source>
        <dbReference type="ARBA" id="ARBA00005096"/>
    </source>
</evidence>
<comment type="cofactor">
    <cofactor evidence="16">
        <name>[2Fe-2S] cluster</name>
        <dbReference type="ChEBI" id="CHEBI:190135"/>
    </cofactor>
</comment>
<dbReference type="InterPro" id="IPR005117">
    <property type="entry name" value="NiRdtase/SiRdtase_haem-b_fer"/>
</dbReference>
<dbReference type="RefSeq" id="WP_380793871.1">
    <property type="nucleotide sequence ID" value="NZ_JBHRVU010000004.1"/>
</dbReference>
<evidence type="ECO:0000256" key="2">
    <source>
        <dbReference type="ARBA" id="ARBA00001966"/>
    </source>
</evidence>
<accession>A0ABV7NEX4</accession>
<feature type="domain" description="Nitrite/Sulfite reductase ferredoxin-like" evidence="19">
    <location>
        <begin position="579"/>
        <end position="643"/>
    </location>
</feature>
<evidence type="ECO:0000256" key="7">
    <source>
        <dbReference type="ARBA" id="ARBA00022617"/>
    </source>
</evidence>
<dbReference type="Pfam" id="PF03460">
    <property type="entry name" value="NIR_SIR_ferr"/>
    <property type="match status" value="1"/>
</dbReference>
<evidence type="ECO:0000256" key="8">
    <source>
        <dbReference type="ARBA" id="ARBA00022630"/>
    </source>
</evidence>
<evidence type="ECO:0000256" key="6">
    <source>
        <dbReference type="ARBA" id="ARBA00022485"/>
    </source>
</evidence>
<dbReference type="InterPro" id="IPR016156">
    <property type="entry name" value="FAD/NAD-linked_Rdtase_dimer_sf"/>
</dbReference>
<feature type="domain" description="BFD-like [2Fe-2S]-binding" evidence="20">
    <location>
        <begin position="504"/>
        <end position="553"/>
    </location>
</feature>
<dbReference type="Proteomes" id="UP001595681">
    <property type="component" value="Unassembled WGS sequence"/>
</dbReference>
<dbReference type="PRINTS" id="PR00397">
    <property type="entry name" value="SIROHAEM"/>
</dbReference>
<keyword evidence="10" id="KW-0479">Metal-binding</keyword>
<comment type="similarity">
    <text evidence="5">Belongs to the nitrite and sulfite reductase 4Fe-4S domain family.</text>
</comment>
<evidence type="ECO:0000256" key="10">
    <source>
        <dbReference type="ARBA" id="ARBA00022723"/>
    </source>
</evidence>
<keyword evidence="13" id="KW-0408">Iron</keyword>
<sequence>MELQLRGDGQADAQDDGLVPFEDVREHLVVVGNGMAGCRAVEELLARDAGRYRVTIFGAEPYVNYNRIMLSPVLAGEKSFDDIVINTREWYADNGIELIAGDPVTAIDRGAKIVKSQSGRAMGYDKLLIATGSDPFIIPVPGKDLPGVISFRDMKDVDTMLAAAEAGGDAVVIGGGLLGLEAAHGLTLRGMKVTVIHLMDTLMERQLDEAAGWLLKSALEGRGQTILTGANTEAIYGDGKVEGVRLKDGREIPASLVVMAVGIRPSTALAREAGIAVNRGIQVDDHMVTSDPDILAVGECVEHDGNVYGLVAPLWDMCRSLADGLTDQHSGYKGSVTSTKLKVAGLDVFSAGDFSGGAGCEDIVLRDASRGVYKRVVVKDGRIVGAVLYGDTVDGGWYFDLLKREEDVSEIRERLILGQAFASGGGALDPLAAVAALSDDAEICGCNGVSKGQVVSCIEAGNCSLDTVRAGCKASASCGSCTGLVENLLTVVLGDEVKSGPKTMCKCTSFTHDDVRREIVAQNMRSIPEVMQLLHWSTPDGCSSCRPALNYYLLCALPGEYQDDQQSRFVNERMHANIQKDGTYSVVPRMWGGLTNPRELRAIADVVEKFNAPMVKVTGGQRLDIFGIKKEDLPAVWADLNAAGMVSGHAYGKSLRTVKTCVGSEWCRFGTQDSTGLGVKIERMTWGSWMPHKFKIAVSGCPRNCAEATIKDFGVVCVDSGYELHVGGNGGIHVRATDLLCKVATEQEAMDYCAAFTQLYREEARYLERTAPWIERVGVDYIKQRIVEDEAGREALRARFLYSQSFSQDDPWAERAAGQHAELHQHLEPIAIAAE</sequence>
<dbReference type="Gene3D" id="3.90.480.10">
    <property type="entry name" value="Sulfite Reductase Hemoprotein,Domain 2"/>
    <property type="match status" value="1"/>
</dbReference>
<evidence type="ECO:0000259" key="20">
    <source>
        <dbReference type="Pfam" id="PF04324"/>
    </source>
</evidence>
<feature type="domain" description="FAD/NAD(P)-binding" evidence="21">
    <location>
        <begin position="27"/>
        <end position="301"/>
    </location>
</feature>
<keyword evidence="11 17" id="KW-0274">FAD</keyword>
<dbReference type="Pfam" id="PF18267">
    <property type="entry name" value="Rubredoxin_C"/>
    <property type="match status" value="1"/>
</dbReference>
<dbReference type="InterPro" id="IPR023753">
    <property type="entry name" value="FAD/NAD-binding_dom"/>
</dbReference>
<evidence type="ECO:0000259" key="22">
    <source>
        <dbReference type="Pfam" id="PF18267"/>
    </source>
</evidence>
<evidence type="ECO:0000256" key="9">
    <source>
        <dbReference type="ARBA" id="ARBA00022714"/>
    </source>
</evidence>
<evidence type="ECO:0000256" key="13">
    <source>
        <dbReference type="ARBA" id="ARBA00023004"/>
    </source>
</evidence>